<comment type="subcellular location">
    <subcellularLocation>
        <location evidence="1">Nucleus</location>
        <location evidence="1">Nucleolus</location>
    </subcellularLocation>
</comment>
<feature type="binding site" evidence="9">
    <location>
        <position position="35"/>
    </location>
    <ligand>
        <name>Zn(2+)</name>
        <dbReference type="ChEBI" id="CHEBI:29105"/>
        <label>1</label>
    </ligand>
</feature>
<dbReference type="PANTHER" id="PTHR11239">
    <property type="entry name" value="DNA-DIRECTED RNA POLYMERASE"/>
    <property type="match status" value="1"/>
</dbReference>
<dbReference type="SMART" id="SM00440">
    <property type="entry name" value="ZnF_C2C2"/>
    <property type="match status" value="1"/>
</dbReference>
<dbReference type="InterPro" id="IPR001222">
    <property type="entry name" value="Znf_TFIIS"/>
</dbReference>
<keyword evidence="13" id="KW-1185">Reference proteome</keyword>
<dbReference type="EMBL" id="JAODUP010000556">
    <property type="protein sequence ID" value="KAK2147378.1"/>
    <property type="molecule type" value="Genomic_DNA"/>
</dbReference>
<feature type="binding site" evidence="9">
    <location>
        <position position="79"/>
    </location>
    <ligand>
        <name>Zn(2+)</name>
        <dbReference type="ChEBI" id="CHEBI:29105"/>
        <label>2</label>
    </ligand>
</feature>
<dbReference type="AlphaFoldDB" id="A0AAD9J6H7"/>
<feature type="binding site" evidence="9">
    <location>
        <position position="82"/>
    </location>
    <ligand>
        <name>Zn(2+)</name>
        <dbReference type="ChEBI" id="CHEBI:29105"/>
        <label>2</label>
    </ligand>
</feature>
<comment type="caution">
    <text evidence="12">The sequence shown here is derived from an EMBL/GenBank/DDBJ whole genome shotgun (WGS) entry which is preliminary data.</text>
</comment>
<evidence type="ECO:0000256" key="1">
    <source>
        <dbReference type="ARBA" id="ARBA00004604"/>
    </source>
</evidence>
<dbReference type="GO" id="GO:0008270">
    <property type="term" value="F:zinc ion binding"/>
    <property type="evidence" value="ECO:0007669"/>
    <property type="project" value="UniProtKB-KW"/>
</dbReference>
<evidence type="ECO:0000256" key="8">
    <source>
        <dbReference type="PIRNR" id="PIRNR005586"/>
    </source>
</evidence>
<evidence type="ECO:0000256" key="10">
    <source>
        <dbReference type="PIRSR" id="PIRSR005586-2"/>
    </source>
</evidence>
<comment type="function">
    <text evidence="8">DNA-dependent RNA polymerase catalyzes the transcription of DNA into RNA using the four ribonucleoside triphosphates as substrates.</text>
</comment>
<feature type="zinc finger region" description="C4-type" evidence="10">
    <location>
        <begin position="14"/>
        <end position="35"/>
    </location>
</feature>
<evidence type="ECO:0000256" key="3">
    <source>
        <dbReference type="ARBA" id="ARBA00022723"/>
    </source>
</evidence>
<dbReference type="PIRSF" id="PIRSF005586">
    <property type="entry name" value="RNApol_RpoM"/>
    <property type="match status" value="1"/>
</dbReference>
<keyword evidence="2 8" id="KW-0240">DNA-directed RNA polymerase</keyword>
<evidence type="ECO:0000313" key="12">
    <source>
        <dbReference type="EMBL" id="KAK2147378.1"/>
    </source>
</evidence>
<feature type="binding site" evidence="9">
    <location>
        <position position="110"/>
    </location>
    <ligand>
        <name>Zn(2+)</name>
        <dbReference type="ChEBI" id="CHEBI:29105"/>
        <label>2</label>
    </ligand>
</feature>
<evidence type="ECO:0000256" key="6">
    <source>
        <dbReference type="ARBA" id="ARBA00023242"/>
    </source>
</evidence>
<evidence type="ECO:0000256" key="5">
    <source>
        <dbReference type="ARBA" id="ARBA00022833"/>
    </source>
</evidence>
<dbReference type="PANTHER" id="PTHR11239:SF14">
    <property type="entry name" value="DNA-DIRECTED RNA POLYMERASE I SUBUNIT RPA12"/>
    <property type="match status" value="1"/>
</dbReference>
<dbReference type="GO" id="GO:0006363">
    <property type="term" value="P:termination of RNA polymerase I transcription"/>
    <property type="evidence" value="ECO:0007669"/>
    <property type="project" value="TreeGrafter"/>
</dbReference>
<evidence type="ECO:0000259" key="11">
    <source>
        <dbReference type="PROSITE" id="PS51133"/>
    </source>
</evidence>
<keyword evidence="4 10" id="KW-0863">Zinc-finger</keyword>
<feature type="binding site" evidence="9">
    <location>
        <position position="14"/>
    </location>
    <ligand>
        <name>Zn(2+)</name>
        <dbReference type="ChEBI" id="CHEBI:29105"/>
        <label>1</label>
    </ligand>
</feature>
<keyword evidence="6 8" id="KW-0539">Nucleus</keyword>
<dbReference type="Gene3D" id="2.20.25.10">
    <property type="match status" value="1"/>
</dbReference>
<dbReference type="Pfam" id="PF01096">
    <property type="entry name" value="Zn_ribbon_TFIIS"/>
    <property type="match status" value="1"/>
</dbReference>
<sequence>MAEEKPFKSDIDFCPQCGTILPLPEAADVVLCQRCHYAIDAREFEGVEMVSKVVFNKRQVRTTGLSSDDFAGPTVDRRCPKCDNEGMTYATRQTRSADEGQTVFYTCSKCGFQEVEYS</sequence>
<dbReference type="PROSITE" id="PS00466">
    <property type="entry name" value="ZF_TFIIS_1"/>
    <property type="match status" value="1"/>
</dbReference>
<gene>
    <name evidence="12" type="ORF">LSH36_556g02006</name>
</gene>
<protein>
    <recommendedName>
        <fullName evidence="8">DNA-directed RNA polymerase subunit</fullName>
    </recommendedName>
</protein>
<feature type="binding site" evidence="9">
    <location>
        <position position="17"/>
    </location>
    <ligand>
        <name>Zn(2+)</name>
        <dbReference type="ChEBI" id="CHEBI:29105"/>
        <label>1</label>
    </ligand>
</feature>
<keyword evidence="5 9" id="KW-0862">Zinc</keyword>
<dbReference type="InterPro" id="IPR034004">
    <property type="entry name" value="Zn_ribbon_RPA12_C"/>
</dbReference>
<feature type="binding site" evidence="9">
    <location>
        <position position="107"/>
    </location>
    <ligand>
        <name>Zn(2+)</name>
        <dbReference type="ChEBI" id="CHEBI:29105"/>
        <label>2</label>
    </ligand>
</feature>
<keyword evidence="3 9" id="KW-0479">Metal-binding</keyword>
<organism evidence="12 13">
    <name type="scientific">Paralvinella palmiformis</name>
    <dbReference type="NCBI Taxonomy" id="53620"/>
    <lineage>
        <taxon>Eukaryota</taxon>
        <taxon>Metazoa</taxon>
        <taxon>Spiralia</taxon>
        <taxon>Lophotrochozoa</taxon>
        <taxon>Annelida</taxon>
        <taxon>Polychaeta</taxon>
        <taxon>Sedentaria</taxon>
        <taxon>Canalipalpata</taxon>
        <taxon>Terebellida</taxon>
        <taxon>Terebelliformia</taxon>
        <taxon>Alvinellidae</taxon>
        <taxon>Paralvinella</taxon>
    </lineage>
</organism>
<dbReference type="GO" id="GO:0003676">
    <property type="term" value="F:nucleic acid binding"/>
    <property type="evidence" value="ECO:0007669"/>
    <property type="project" value="InterPro"/>
</dbReference>
<name>A0AAD9J6H7_9ANNE</name>
<evidence type="ECO:0000256" key="7">
    <source>
        <dbReference type="ARBA" id="ARBA00044497"/>
    </source>
</evidence>
<feature type="domain" description="TFIIS-type" evidence="11">
    <location>
        <begin position="75"/>
        <end position="115"/>
    </location>
</feature>
<evidence type="ECO:0000256" key="9">
    <source>
        <dbReference type="PIRSR" id="PIRSR005586-1"/>
    </source>
</evidence>
<dbReference type="InterPro" id="IPR012164">
    <property type="entry name" value="Rpa12/Rpb9/Rpc10/TFS"/>
</dbReference>
<dbReference type="SUPFAM" id="SSF57783">
    <property type="entry name" value="Zinc beta-ribbon"/>
    <property type="match status" value="1"/>
</dbReference>
<dbReference type="Proteomes" id="UP001208570">
    <property type="component" value="Unassembled WGS sequence"/>
</dbReference>
<dbReference type="CDD" id="cd10507">
    <property type="entry name" value="Zn-ribbon_RPA12"/>
    <property type="match status" value="1"/>
</dbReference>
<evidence type="ECO:0000256" key="2">
    <source>
        <dbReference type="ARBA" id="ARBA00022478"/>
    </source>
</evidence>
<evidence type="ECO:0000313" key="13">
    <source>
        <dbReference type="Proteomes" id="UP001208570"/>
    </source>
</evidence>
<keyword evidence="8" id="KW-0804">Transcription</keyword>
<comment type="function">
    <text evidence="7">Core component of RNA polymerase I (Pol I), a DNA-dependent RNA polymerase which synthesizes ribosomal RNA precursors using the four ribonucleoside triphosphates as substrates. Can mediate Pol I proofreading of the nascent RNA transcript. Anchors into the Pol I active site to monitor transcription fidelity and cleave mis-incorporated 5'-ribonucleotides.</text>
</comment>
<evidence type="ECO:0000256" key="4">
    <source>
        <dbReference type="ARBA" id="ARBA00022771"/>
    </source>
</evidence>
<dbReference type="GO" id="GO:0005736">
    <property type="term" value="C:RNA polymerase I complex"/>
    <property type="evidence" value="ECO:0007669"/>
    <property type="project" value="TreeGrafter"/>
</dbReference>
<reference evidence="12" key="1">
    <citation type="journal article" date="2023" name="Mol. Biol. Evol.">
        <title>Third-Generation Sequencing Reveals the Adaptive Role of the Epigenome in Three Deep-Sea Polychaetes.</title>
        <authorList>
            <person name="Perez M."/>
            <person name="Aroh O."/>
            <person name="Sun Y."/>
            <person name="Lan Y."/>
            <person name="Juniper S.K."/>
            <person name="Young C.R."/>
            <person name="Angers B."/>
            <person name="Qian P.Y."/>
        </authorList>
    </citation>
    <scope>NUCLEOTIDE SEQUENCE</scope>
    <source>
        <strain evidence="12">P08H-3</strain>
    </source>
</reference>
<dbReference type="PROSITE" id="PS51133">
    <property type="entry name" value="ZF_TFIIS_2"/>
    <property type="match status" value="1"/>
</dbReference>
<comment type="similarity">
    <text evidence="8">Belongs to the archaeal rpoM/eukaryotic RPA12/RPB9/RPC11 RNA polymerase family.</text>
</comment>
<feature type="binding site" evidence="9">
    <location>
        <position position="32"/>
    </location>
    <ligand>
        <name>Zn(2+)</name>
        <dbReference type="ChEBI" id="CHEBI:29105"/>
        <label>1</label>
    </ligand>
</feature>
<proteinExistence type="inferred from homology"/>
<dbReference type="GO" id="GO:0003899">
    <property type="term" value="F:DNA-directed RNA polymerase activity"/>
    <property type="evidence" value="ECO:0007669"/>
    <property type="project" value="InterPro"/>
</dbReference>
<accession>A0AAD9J6H7</accession>